<feature type="compositionally biased region" description="Basic and acidic residues" evidence="1">
    <location>
        <begin position="161"/>
        <end position="174"/>
    </location>
</feature>
<name>A0A3A9AIB1_9FIRM</name>
<dbReference type="EMBL" id="RAYQ01000046">
    <property type="protein sequence ID" value="RKI87126.1"/>
    <property type="molecule type" value="Genomic_DNA"/>
</dbReference>
<dbReference type="RefSeq" id="WP_120472316.1">
    <property type="nucleotide sequence ID" value="NZ_RAYQ01000046.1"/>
</dbReference>
<protein>
    <submittedName>
        <fullName evidence="2">Uncharacterized protein</fullName>
    </submittedName>
</protein>
<gene>
    <name evidence="2" type="ORF">D7V94_21495</name>
</gene>
<dbReference type="Proteomes" id="UP000280696">
    <property type="component" value="Unassembled WGS sequence"/>
</dbReference>
<organism evidence="2 3">
    <name type="scientific">Parablautia intestinalis</name>
    <dbReference type="NCBI Taxonomy" id="2320100"/>
    <lineage>
        <taxon>Bacteria</taxon>
        <taxon>Bacillati</taxon>
        <taxon>Bacillota</taxon>
        <taxon>Clostridia</taxon>
        <taxon>Lachnospirales</taxon>
        <taxon>Lachnospiraceae</taxon>
        <taxon>Parablautia</taxon>
    </lineage>
</organism>
<keyword evidence="3" id="KW-1185">Reference proteome</keyword>
<comment type="caution">
    <text evidence="2">The sequence shown here is derived from an EMBL/GenBank/DDBJ whole genome shotgun (WGS) entry which is preliminary data.</text>
</comment>
<sequence length="181" mass="20363">MGRNSYPQGQIDDMESSTVQELVTSMKQLHDRGKPETDEEIKQRIDEYFSFCQQSSIRPGIESLCMALHISRTTLFNWNNGTGCSEMCQELIQSAKAFIGAFIEQAMLGGKISPPSGIFLMKNWLSYKDAISIEESIPNKETKRILTAAELPKLGEPTKTQGEDLPKLGMKLDYEEGENEF</sequence>
<evidence type="ECO:0000256" key="1">
    <source>
        <dbReference type="SAM" id="MobiDB-lite"/>
    </source>
</evidence>
<proteinExistence type="predicted"/>
<feature type="region of interest" description="Disordered" evidence="1">
    <location>
        <begin position="152"/>
        <end position="181"/>
    </location>
</feature>
<accession>A0A3A9AIB1</accession>
<dbReference type="OrthoDB" id="2005485at2"/>
<reference evidence="2 3" key="1">
    <citation type="submission" date="2018-09" db="EMBL/GenBank/DDBJ databases">
        <title>Murine metabolic-syndrome-specific gut microbial biobank.</title>
        <authorList>
            <person name="Liu C."/>
        </authorList>
    </citation>
    <scope>NUCLEOTIDE SEQUENCE [LARGE SCALE GENOMIC DNA]</scope>
    <source>
        <strain evidence="2 3">0.1xD8-82</strain>
    </source>
</reference>
<evidence type="ECO:0000313" key="2">
    <source>
        <dbReference type="EMBL" id="RKI87126.1"/>
    </source>
</evidence>
<evidence type="ECO:0000313" key="3">
    <source>
        <dbReference type="Proteomes" id="UP000280696"/>
    </source>
</evidence>
<dbReference type="AlphaFoldDB" id="A0A3A9AIB1"/>